<sequence length="434" mass="46138">MKKAAAYLIAAILCSTMITACAQGIDIHNTTMGDESSASTCAAQLTTFTLFADDSSDGAVYKSLLEEFKAKNQAVQISDTSEAFSEDIVTELAAAFESGSQPDVFFFHTGVNAAAFTKENLIVPVDEIKVKYPDYAQDIAPYALESIADGGKAMAVPVRGFYEGLFVNTDLFEQYELELPTNWPLFVKAINAFSKAGIIPVSASLNDTPHYLLDQLILAAGGAQNYKTLPKAVGEVPQSWLSAMQTLSSLNKQGAFGQPEACSSEGEATDLFMQKKAAMKADGSWLVARLEASGLGDSTIVLPFPMPEGGKRTDGEITGGFSSGFYISRKAWDDVQKQAAAVKLVEQLTTAEAIGRFSNIAGLPAVKGGKPVSQSKLAQSAFELCSKVSTAIKPLDARMDANTWNSVISNAAAVAKDEQTAEQVFGKAFDNTAN</sequence>
<dbReference type="Proteomes" id="UP000199182">
    <property type="component" value="Unassembled WGS sequence"/>
</dbReference>
<evidence type="ECO:0000256" key="4">
    <source>
        <dbReference type="ARBA" id="ARBA00023139"/>
    </source>
</evidence>
<dbReference type="InterPro" id="IPR006059">
    <property type="entry name" value="SBP"/>
</dbReference>
<evidence type="ECO:0000256" key="1">
    <source>
        <dbReference type="ARBA" id="ARBA00022475"/>
    </source>
</evidence>
<dbReference type="RefSeq" id="WP_162840348.1">
    <property type="nucleotide sequence ID" value="NZ_FNID01000013.1"/>
</dbReference>
<gene>
    <name evidence="7" type="ORF">SAMN05192585_11389</name>
</gene>
<keyword evidence="8" id="KW-1185">Reference proteome</keyword>
<dbReference type="EMBL" id="FNID01000013">
    <property type="protein sequence ID" value="SDN21669.1"/>
    <property type="molecule type" value="Genomic_DNA"/>
</dbReference>
<feature type="chain" id="PRO_5011661455" evidence="6">
    <location>
        <begin position="23"/>
        <end position="434"/>
    </location>
</feature>
<dbReference type="STRING" id="258515.SAMN05192585_11389"/>
<evidence type="ECO:0000313" key="8">
    <source>
        <dbReference type="Proteomes" id="UP000199182"/>
    </source>
</evidence>
<dbReference type="Gene3D" id="3.40.190.10">
    <property type="entry name" value="Periplasmic binding protein-like II"/>
    <property type="match status" value="2"/>
</dbReference>
<dbReference type="PANTHER" id="PTHR43649:SF33">
    <property type="entry name" value="POLYGALACTURONAN_RHAMNOGALACTURONAN-BINDING PROTEIN YTCQ"/>
    <property type="match status" value="1"/>
</dbReference>
<evidence type="ECO:0000256" key="2">
    <source>
        <dbReference type="ARBA" id="ARBA00022729"/>
    </source>
</evidence>
<keyword evidence="1" id="KW-1003">Cell membrane</keyword>
<dbReference type="PROSITE" id="PS51257">
    <property type="entry name" value="PROKAR_LIPOPROTEIN"/>
    <property type="match status" value="1"/>
</dbReference>
<dbReference type="InterPro" id="IPR050490">
    <property type="entry name" value="Bact_solute-bd_prot1"/>
</dbReference>
<evidence type="ECO:0000256" key="6">
    <source>
        <dbReference type="SAM" id="SignalP"/>
    </source>
</evidence>
<dbReference type="Pfam" id="PF01547">
    <property type="entry name" value="SBP_bac_1"/>
    <property type="match status" value="1"/>
</dbReference>
<keyword evidence="5" id="KW-0449">Lipoprotein</keyword>
<evidence type="ECO:0000256" key="3">
    <source>
        <dbReference type="ARBA" id="ARBA00023136"/>
    </source>
</evidence>
<evidence type="ECO:0000313" key="7">
    <source>
        <dbReference type="EMBL" id="SDN21669.1"/>
    </source>
</evidence>
<evidence type="ECO:0000256" key="5">
    <source>
        <dbReference type="ARBA" id="ARBA00023288"/>
    </source>
</evidence>
<keyword evidence="3" id="KW-0472">Membrane</keyword>
<dbReference type="AlphaFoldDB" id="A0A1G9ZK04"/>
<dbReference type="SUPFAM" id="SSF53850">
    <property type="entry name" value="Periplasmic binding protein-like II"/>
    <property type="match status" value="1"/>
</dbReference>
<organism evidence="7 8">
    <name type="scientific">Acetanaerobacterium elongatum</name>
    <dbReference type="NCBI Taxonomy" id="258515"/>
    <lineage>
        <taxon>Bacteria</taxon>
        <taxon>Bacillati</taxon>
        <taxon>Bacillota</taxon>
        <taxon>Clostridia</taxon>
        <taxon>Eubacteriales</taxon>
        <taxon>Oscillospiraceae</taxon>
        <taxon>Acetanaerobacterium</taxon>
    </lineage>
</organism>
<reference evidence="7 8" key="1">
    <citation type="submission" date="2016-10" db="EMBL/GenBank/DDBJ databases">
        <authorList>
            <person name="de Groot N.N."/>
        </authorList>
    </citation>
    <scope>NUCLEOTIDE SEQUENCE [LARGE SCALE GENOMIC DNA]</scope>
    <source>
        <strain evidence="7 8">CGMCC 1.5012</strain>
    </source>
</reference>
<accession>A0A1G9ZK04</accession>
<protein>
    <submittedName>
        <fullName evidence="7">Carbohydrate ABC transporter substrate-binding protein, CUT1 family</fullName>
    </submittedName>
</protein>
<keyword evidence="4" id="KW-0564">Palmitate</keyword>
<name>A0A1G9ZK04_9FIRM</name>
<proteinExistence type="predicted"/>
<dbReference type="PANTHER" id="PTHR43649">
    <property type="entry name" value="ARABINOSE-BINDING PROTEIN-RELATED"/>
    <property type="match status" value="1"/>
</dbReference>
<keyword evidence="2 6" id="KW-0732">Signal</keyword>
<feature type="signal peptide" evidence="6">
    <location>
        <begin position="1"/>
        <end position="22"/>
    </location>
</feature>